<dbReference type="PROSITE" id="PS51375">
    <property type="entry name" value="PPR"/>
    <property type="match status" value="11"/>
</dbReference>
<feature type="repeat" description="PPR" evidence="2">
    <location>
        <begin position="775"/>
        <end position="809"/>
    </location>
</feature>
<feature type="repeat" description="PPR" evidence="2">
    <location>
        <begin position="327"/>
        <end position="361"/>
    </location>
</feature>
<comment type="caution">
    <text evidence="5">The sequence shown here is derived from an EMBL/GenBank/DDBJ whole genome shotgun (WGS) entry which is preliminary data.</text>
</comment>
<protein>
    <recommendedName>
        <fullName evidence="4">PROP1-like PPR domain-containing protein</fullName>
    </recommendedName>
</protein>
<dbReference type="InterPro" id="IPR002885">
    <property type="entry name" value="PPR_rpt"/>
</dbReference>
<reference evidence="5 6" key="1">
    <citation type="submission" date="2018-06" db="EMBL/GenBank/DDBJ databases">
        <title>The Genome of Cuscuta australis (Dodder) Provides Insight into the Evolution of Plant Parasitism.</title>
        <authorList>
            <person name="Liu H."/>
        </authorList>
    </citation>
    <scope>NUCLEOTIDE SEQUENCE [LARGE SCALE GENOMIC DNA]</scope>
    <source>
        <strain evidence="6">cv. Yunnan</strain>
        <tissue evidence="5">Vines</tissue>
    </source>
</reference>
<dbReference type="PANTHER" id="PTHR46862:SF5">
    <property type="entry name" value="OS02G0170000 PROTEIN"/>
    <property type="match status" value="1"/>
</dbReference>
<feature type="repeat" description="PPR" evidence="2">
    <location>
        <begin position="292"/>
        <end position="326"/>
    </location>
</feature>
<dbReference type="NCBIfam" id="TIGR00756">
    <property type="entry name" value="PPR"/>
    <property type="match status" value="10"/>
</dbReference>
<dbReference type="AlphaFoldDB" id="A0A328DSG2"/>
<keyword evidence="1" id="KW-0677">Repeat</keyword>
<accession>A0A328DSG2</accession>
<dbReference type="Pfam" id="PF13041">
    <property type="entry name" value="PPR_2"/>
    <property type="match status" value="3"/>
</dbReference>
<evidence type="ECO:0000259" key="4">
    <source>
        <dbReference type="Pfam" id="PF17177"/>
    </source>
</evidence>
<gene>
    <name evidence="5" type="ORF">DM860_016567</name>
</gene>
<feature type="repeat" description="PPR" evidence="2">
    <location>
        <begin position="397"/>
        <end position="431"/>
    </location>
</feature>
<dbReference type="EMBL" id="NQVE01000121">
    <property type="protein sequence ID" value="RAL46933.1"/>
    <property type="molecule type" value="Genomic_DNA"/>
</dbReference>
<evidence type="ECO:0000256" key="1">
    <source>
        <dbReference type="ARBA" id="ARBA00022737"/>
    </source>
</evidence>
<dbReference type="PANTHER" id="PTHR46862">
    <property type="entry name" value="OS07G0661900 PROTEIN"/>
    <property type="match status" value="1"/>
</dbReference>
<evidence type="ECO:0000313" key="5">
    <source>
        <dbReference type="EMBL" id="RAL46933.1"/>
    </source>
</evidence>
<proteinExistence type="predicted"/>
<dbReference type="Pfam" id="PF13812">
    <property type="entry name" value="PPR_3"/>
    <property type="match status" value="1"/>
</dbReference>
<feature type="repeat" description="PPR" evidence="2">
    <location>
        <begin position="362"/>
        <end position="396"/>
    </location>
</feature>
<feature type="compositionally biased region" description="Basic residues" evidence="3">
    <location>
        <begin position="52"/>
        <end position="61"/>
    </location>
</feature>
<dbReference type="Pfam" id="PF01535">
    <property type="entry name" value="PPR"/>
    <property type="match status" value="4"/>
</dbReference>
<feature type="repeat" description="PPR" evidence="2">
    <location>
        <begin position="845"/>
        <end position="879"/>
    </location>
</feature>
<feature type="repeat" description="PPR" evidence="2">
    <location>
        <begin position="810"/>
        <end position="844"/>
    </location>
</feature>
<dbReference type="Gene3D" id="1.25.40.10">
    <property type="entry name" value="Tetratricopeptide repeat domain"/>
    <property type="match status" value="8"/>
</dbReference>
<feature type="repeat" description="PPR" evidence="2">
    <location>
        <begin position="880"/>
        <end position="914"/>
    </location>
</feature>
<organism evidence="5 6">
    <name type="scientific">Cuscuta australis</name>
    <dbReference type="NCBI Taxonomy" id="267555"/>
    <lineage>
        <taxon>Eukaryota</taxon>
        <taxon>Viridiplantae</taxon>
        <taxon>Streptophyta</taxon>
        <taxon>Embryophyta</taxon>
        <taxon>Tracheophyta</taxon>
        <taxon>Spermatophyta</taxon>
        <taxon>Magnoliopsida</taxon>
        <taxon>eudicotyledons</taxon>
        <taxon>Gunneridae</taxon>
        <taxon>Pentapetalae</taxon>
        <taxon>asterids</taxon>
        <taxon>lamiids</taxon>
        <taxon>Solanales</taxon>
        <taxon>Convolvulaceae</taxon>
        <taxon>Cuscuteae</taxon>
        <taxon>Cuscuta</taxon>
        <taxon>Cuscuta subgen. Grammica</taxon>
        <taxon>Cuscuta sect. Cleistogrammica</taxon>
    </lineage>
</organism>
<dbReference type="InterPro" id="IPR033443">
    <property type="entry name" value="PROP1-like_PPR_dom"/>
</dbReference>
<evidence type="ECO:0000256" key="3">
    <source>
        <dbReference type="SAM" id="MobiDB-lite"/>
    </source>
</evidence>
<dbReference type="SUPFAM" id="SSF81901">
    <property type="entry name" value="HCP-like"/>
    <property type="match status" value="2"/>
</dbReference>
<feature type="repeat" description="PPR" evidence="2">
    <location>
        <begin position="187"/>
        <end position="221"/>
    </location>
</feature>
<feature type="repeat" description="PPR" evidence="2">
    <location>
        <begin position="432"/>
        <end position="466"/>
    </location>
</feature>
<keyword evidence="6" id="KW-1185">Reference proteome</keyword>
<feature type="domain" description="PROP1-like PPR" evidence="4">
    <location>
        <begin position="251"/>
        <end position="412"/>
    </location>
</feature>
<evidence type="ECO:0000256" key="2">
    <source>
        <dbReference type="PROSITE-ProRule" id="PRU00708"/>
    </source>
</evidence>
<dbReference type="Proteomes" id="UP000249390">
    <property type="component" value="Unassembled WGS sequence"/>
</dbReference>
<feature type="region of interest" description="Disordered" evidence="3">
    <location>
        <begin position="18"/>
        <end position="69"/>
    </location>
</feature>
<feature type="repeat" description="PPR" evidence="2">
    <location>
        <begin position="950"/>
        <end position="984"/>
    </location>
</feature>
<dbReference type="Pfam" id="PF17177">
    <property type="entry name" value="PPR_long"/>
    <property type="match status" value="1"/>
</dbReference>
<sequence length="1074" mass="121385">MEALHCSFVYSIPLKPPSRSSFKNPKFKRPKLSCSLRPDPWTLSDGNDKNLNKPKPRHKNPKNPLSDDNARRIIKGKARYLSALRRNLGSQVQTPKWIKRTPEQMLQYLEDDRNGRLYGKHVIAAINVVRSLSSKPQGSYDMRKVMGSFVAKFTFREMCIVLKEQKGWRQVRDFFSWMKMQLSYQPSVIAYTIVLRAYSQVGKIELAEQTFLEMLEAGCEPDEVACCTMLCAYAKWGCHKAMMALFSAVQQRGITLPTSVFNFMISSLQKKNLHENVILIWKNMVNTHVHPNHFTYTVVIPSLVKGGLAEEALTTFNEMKTLGFVPGEATYSLLISFHSKSGSHNESFDLYNEMRSQGIIPSNFTCASLLTACYKNEDYSKALSLFAEMKEYKITTDEVIYGLLIRIYGKLGLYQDAQDTFDEIEKLGILSDEKTYTTMAQVHLGAGNVEKALKLIELMKSKGILCSRFAYSVLLHCNVIKGDLPSAELTFSDLSKVELPDSVSCYAMLNLYMRRGLYEKAKDFILQMRKYQLEFDEQLLKTVLKVYCKEGMVRDTEKLLEELSTSKMFEDSKLCQTLLMTTWGTWDGLAEVENALKPLDQDGSMALKLSLTLMLADGNTVKAQEILLILLKAANGLSIASQVLKSFATEGDMSKAENLLELLMKLGCKPEESATAHMIYLCGKQHKLRQAEKIFAAVADSTRNLTLLYDSMIDAYTRCNEQHEAYLFYKEEFKKGHAMSPVATSMLVNALTNYAKYKEAEDVIHSTFDANFELDTVAYNTFIKAMLLAGKLHSAVSIYDRMVSLKINPSIQTYSTMISVYGRGRNLDKAVEMFNIARSRGVPLDEKAYTNMISYYGKARKVHEASTLFSKMQEEGIKPGHLCYSIMINAYAFAGSYHEAEEVYHSMRRDGFQPNSTTYLALTRAYSVGSAFNKAEKAIASMQKEGIALSCAHFNVLLTVLAKEGLVEECERIFGELGKAGLQPNVQCNRSMLRGYMESGRVEEGISFFERIRGSVETDKFIMSVALHLYRSVGMELKAREVLRSMTCLGIQVLKNLEVGAKSRHLLAPTKRIY</sequence>
<evidence type="ECO:0000313" key="6">
    <source>
        <dbReference type="Proteomes" id="UP000249390"/>
    </source>
</evidence>
<name>A0A328DSG2_9ASTE</name>
<dbReference type="InterPro" id="IPR011990">
    <property type="entry name" value="TPR-like_helical_dom_sf"/>
</dbReference>